<feature type="transmembrane region" description="Helical" evidence="1">
    <location>
        <begin position="6"/>
        <end position="22"/>
    </location>
</feature>
<organism evidence="2 3">
    <name type="scientific">Ruminococcus callidus ATCC 27760</name>
    <dbReference type="NCBI Taxonomy" id="411473"/>
    <lineage>
        <taxon>Bacteria</taxon>
        <taxon>Bacillati</taxon>
        <taxon>Bacillota</taxon>
        <taxon>Clostridia</taxon>
        <taxon>Eubacteriales</taxon>
        <taxon>Oscillospiraceae</taxon>
        <taxon>Ruminococcus</taxon>
    </lineage>
</organism>
<keyword evidence="3" id="KW-1185">Reference proteome</keyword>
<keyword evidence="1" id="KW-0812">Transmembrane</keyword>
<evidence type="ECO:0000256" key="1">
    <source>
        <dbReference type="SAM" id="Phobius"/>
    </source>
</evidence>
<name>U2KHR6_9FIRM</name>
<reference evidence="2 3" key="1">
    <citation type="submission" date="2013-07" db="EMBL/GenBank/DDBJ databases">
        <authorList>
            <person name="Weinstock G."/>
            <person name="Sodergren E."/>
            <person name="Wylie T."/>
            <person name="Fulton L."/>
            <person name="Fulton R."/>
            <person name="Fronick C."/>
            <person name="O'Laughlin M."/>
            <person name="Godfrey J."/>
            <person name="Miner T."/>
            <person name="Herter B."/>
            <person name="Appelbaum E."/>
            <person name="Cordes M."/>
            <person name="Lek S."/>
            <person name="Wollam A."/>
            <person name="Pepin K.H."/>
            <person name="Palsikar V.B."/>
            <person name="Mitreva M."/>
            <person name="Wilson R.K."/>
        </authorList>
    </citation>
    <scope>NUCLEOTIDE SEQUENCE [LARGE SCALE GENOMIC DNA]</scope>
    <source>
        <strain evidence="2 3">ATCC 27760</strain>
    </source>
</reference>
<evidence type="ECO:0000313" key="2">
    <source>
        <dbReference type="EMBL" id="ERJ91817.1"/>
    </source>
</evidence>
<protein>
    <submittedName>
        <fullName evidence="2">Uncharacterized protein</fullName>
    </submittedName>
</protein>
<accession>U2KHR6</accession>
<keyword evidence="1" id="KW-1133">Transmembrane helix</keyword>
<dbReference type="EMBL" id="AWVF01000300">
    <property type="protein sequence ID" value="ERJ91817.1"/>
    <property type="molecule type" value="Genomic_DNA"/>
</dbReference>
<evidence type="ECO:0000313" key="3">
    <source>
        <dbReference type="Proteomes" id="UP000016662"/>
    </source>
</evidence>
<dbReference type="PATRIC" id="fig|411473.3.peg.2111"/>
<dbReference type="HOGENOM" id="CLU_3084416_0_0_9"/>
<comment type="caution">
    <text evidence="2">The sequence shown here is derived from an EMBL/GenBank/DDBJ whole genome shotgun (WGS) entry which is preliminary data.</text>
</comment>
<dbReference type="Proteomes" id="UP000016662">
    <property type="component" value="Unassembled WGS sequence"/>
</dbReference>
<keyword evidence="1" id="KW-0472">Membrane</keyword>
<dbReference type="STRING" id="411473.RUMCAL_02528"/>
<sequence length="52" mass="5785">MISIVQALAILGVMIFYGGMLAKSEKKSMIGFFFGALLLVISVIVFSMHKFW</sequence>
<dbReference type="AlphaFoldDB" id="U2KHR6"/>
<proteinExistence type="predicted"/>
<dbReference type="RefSeq" id="WP_021680694.1">
    <property type="nucleotide sequence ID" value="NZ_KI260297.1"/>
</dbReference>
<gene>
    <name evidence="2" type="ORF">RUMCAL_02528</name>
</gene>
<feature type="transmembrane region" description="Helical" evidence="1">
    <location>
        <begin position="29"/>
        <end position="49"/>
    </location>
</feature>